<comment type="caution">
    <text evidence="1">The sequence shown here is derived from an EMBL/GenBank/DDBJ whole genome shotgun (WGS) entry which is preliminary data.</text>
</comment>
<reference evidence="1 2" key="1">
    <citation type="submission" date="2014-07" db="EMBL/GenBank/DDBJ databases">
        <authorList>
            <person name="McCorrison J."/>
            <person name="Sanka R."/>
            <person name="Torralba M."/>
            <person name="Gillis M."/>
            <person name="Haft D.H."/>
            <person name="Methe B."/>
            <person name="Sutton G."/>
            <person name="Nelson K.E."/>
        </authorList>
    </citation>
    <scope>NUCLEOTIDE SEQUENCE [LARGE SCALE GENOMIC DNA]</scope>
    <source>
        <strain evidence="1 2">DNF00424</strain>
    </source>
</reference>
<dbReference type="AlphaFoldDB" id="A0AAW3FDL3"/>
<name>A0AAW3FDL3_9BACT</name>
<dbReference type="EMBL" id="JRNJ01000106">
    <property type="protein sequence ID" value="KGF24476.1"/>
    <property type="molecule type" value="Genomic_DNA"/>
</dbReference>
<proteinExistence type="predicted"/>
<evidence type="ECO:0000313" key="2">
    <source>
        <dbReference type="Proteomes" id="UP000029533"/>
    </source>
</evidence>
<dbReference type="Proteomes" id="UP000029533">
    <property type="component" value="Unassembled WGS sequence"/>
</dbReference>
<evidence type="ECO:0000313" key="1">
    <source>
        <dbReference type="EMBL" id="KGF24476.1"/>
    </source>
</evidence>
<sequence>MYFFSGVKSIKKIWKDKAFYGKMPIDGLLPQITRHKATCCNIAEESMGYADFNRQTGVSDRAGRRHYVIKNRSVENNTCPFAFQKGMFCIVKGALLKCKRAPFAGQKGVFYNPIHNLLIVLKLQIRK</sequence>
<gene>
    <name evidence="1" type="ORF">HMPREF2132_12275</name>
</gene>
<accession>A0AAW3FDL3</accession>
<organism evidence="1 2">
    <name type="scientific">Prevotella histicola JCM 15637 = DNF00424</name>
    <dbReference type="NCBI Taxonomy" id="1236504"/>
    <lineage>
        <taxon>Bacteria</taxon>
        <taxon>Pseudomonadati</taxon>
        <taxon>Bacteroidota</taxon>
        <taxon>Bacteroidia</taxon>
        <taxon>Bacteroidales</taxon>
        <taxon>Prevotellaceae</taxon>
        <taxon>Prevotella</taxon>
    </lineage>
</organism>
<protein>
    <submittedName>
        <fullName evidence="1">Uncharacterized protein</fullName>
    </submittedName>
</protein>